<dbReference type="Pfam" id="PF04978">
    <property type="entry name" value="MST"/>
    <property type="match status" value="1"/>
</dbReference>
<name>A0A0A0BY63_9CELL</name>
<dbReference type="AlphaFoldDB" id="A0A0A0BY63"/>
<protein>
    <submittedName>
        <fullName evidence="2">Mini-circle protein</fullName>
    </submittedName>
</protein>
<feature type="region of interest" description="Disordered" evidence="1">
    <location>
        <begin position="175"/>
        <end position="204"/>
    </location>
</feature>
<dbReference type="OrthoDB" id="4548523at2"/>
<dbReference type="Proteomes" id="UP000054314">
    <property type="component" value="Unassembled WGS sequence"/>
</dbReference>
<gene>
    <name evidence="2" type="ORF">N869_00910</name>
</gene>
<comment type="caution">
    <text evidence="2">The sequence shown here is derived from an EMBL/GenBank/DDBJ whole genome shotgun (WGS) entry which is preliminary data.</text>
</comment>
<proteinExistence type="predicted"/>
<organism evidence="2 3">
    <name type="scientific">Cellulomonas bogoriensis 69B4 = DSM 16987</name>
    <dbReference type="NCBI Taxonomy" id="1386082"/>
    <lineage>
        <taxon>Bacteria</taxon>
        <taxon>Bacillati</taxon>
        <taxon>Actinomycetota</taxon>
        <taxon>Actinomycetes</taxon>
        <taxon>Micrococcales</taxon>
        <taxon>Cellulomonadaceae</taxon>
        <taxon>Cellulomonas</taxon>
    </lineage>
</organism>
<dbReference type="InterPro" id="IPR034660">
    <property type="entry name" value="DinB/YfiT-like"/>
</dbReference>
<dbReference type="RefSeq" id="WP_035060433.1">
    <property type="nucleotide sequence ID" value="NZ_AXCZ01000083.1"/>
</dbReference>
<evidence type="ECO:0000256" key="1">
    <source>
        <dbReference type="SAM" id="MobiDB-lite"/>
    </source>
</evidence>
<reference evidence="2 3" key="1">
    <citation type="submission" date="2013-08" db="EMBL/GenBank/DDBJ databases">
        <title>Genome sequencing of Cellulomonas bogoriensis 69B4.</title>
        <authorList>
            <person name="Chen F."/>
            <person name="Li Y."/>
            <person name="Wang G."/>
        </authorList>
    </citation>
    <scope>NUCLEOTIDE SEQUENCE [LARGE SCALE GENOMIC DNA]</scope>
    <source>
        <strain evidence="2 3">69B4</strain>
    </source>
</reference>
<sequence length="204" mass="22255">MPDAVEGDLTPWEPPLAGSEIEHLLGSLTRLRTTFRWKTDALDTEGLSRTVGASTLTLGNLLKHLACAEDQKFGPSLTGAPYGPPWAGMPGYDGTPTQYTFDTRGHEPADLYRMWDEAVRRSDERLHQALRTGDLGQQVALAADEGMVVSLRRLLHDVVEEYGRHTGHADLIRESIDGLTGEDPPTGWSARSGTSPVGVQRGRP</sequence>
<accession>A0A0A0BY63</accession>
<keyword evidence="3" id="KW-1185">Reference proteome</keyword>
<dbReference type="InterPro" id="IPR007061">
    <property type="entry name" value="MST-like"/>
</dbReference>
<evidence type="ECO:0000313" key="2">
    <source>
        <dbReference type="EMBL" id="KGM12905.1"/>
    </source>
</evidence>
<dbReference type="Gene3D" id="1.20.120.450">
    <property type="entry name" value="dinb family like domain"/>
    <property type="match status" value="1"/>
</dbReference>
<dbReference type="SUPFAM" id="SSF109854">
    <property type="entry name" value="DinB/YfiT-like putative metalloenzymes"/>
    <property type="match status" value="1"/>
</dbReference>
<evidence type="ECO:0000313" key="3">
    <source>
        <dbReference type="Proteomes" id="UP000054314"/>
    </source>
</evidence>
<dbReference type="EMBL" id="AXCZ01000083">
    <property type="protein sequence ID" value="KGM12905.1"/>
    <property type="molecule type" value="Genomic_DNA"/>
</dbReference>